<dbReference type="Pfam" id="PF01778">
    <property type="entry name" value="Ribosomal_L28e"/>
    <property type="match status" value="1"/>
</dbReference>
<dbReference type="GO" id="GO:0005840">
    <property type="term" value="C:ribosome"/>
    <property type="evidence" value="ECO:0007669"/>
    <property type="project" value="UniProtKB-KW"/>
</dbReference>
<evidence type="ECO:0000256" key="2">
    <source>
        <dbReference type="ARBA" id="ARBA00022980"/>
    </source>
</evidence>
<evidence type="ECO:0000256" key="1">
    <source>
        <dbReference type="ARBA" id="ARBA00007926"/>
    </source>
</evidence>
<dbReference type="GO" id="GO:0003735">
    <property type="term" value="F:structural constituent of ribosome"/>
    <property type="evidence" value="ECO:0007669"/>
    <property type="project" value="InterPro"/>
</dbReference>
<evidence type="ECO:0000313" key="5">
    <source>
        <dbReference type="EMBL" id="KAG7349675.1"/>
    </source>
</evidence>
<dbReference type="GO" id="GO:0006412">
    <property type="term" value="P:translation"/>
    <property type="evidence" value="ECO:0007669"/>
    <property type="project" value="InterPro"/>
</dbReference>
<evidence type="ECO:0000256" key="3">
    <source>
        <dbReference type="ARBA" id="ARBA00023274"/>
    </source>
</evidence>
<protein>
    <submittedName>
        <fullName evidence="5">Ribosomal L28e protein</fullName>
    </submittedName>
</protein>
<proteinExistence type="inferred from homology"/>
<organism evidence="5 6">
    <name type="scientific">Nitzschia inconspicua</name>
    <dbReference type="NCBI Taxonomy" id="303405"/>
    <lineage>
        <taxon>Eukaryota</taxon>
        <taxon>Sar</taxon>
        <taxon>Stramenopiles</taxon>
        <taxon>Ochrophyta</taxon>
        <taxon>Bacillariophyta</taxon>
        <taxon>Bacillariophyceae</taxon>
        <taxon>Bacillariophycidae</taxon>
        <taxon>Bacillariales</taxon>
        <taxon>Bacillariaceae</taxon>
        <taxon>Nitzschia</taxon>
    </lineage>
</organism>
<comment type="similarity">
    <text evidence="1">Belongs to the eukaryotic ribosomal protein eL28 family.</text>
</comment>
<dbReference type="Proteomes" id="UP000693970">
    <property type="component" value="Unassembled WGS sequence"/>
</dbReference>
<dbReference type="OrthoDB" id="338850at2759"/>
<feature type="domain" description="Ribosomal eL28/Mak16" evidence="4">
    <location>
        <begin position="35"/>
        <end position="157"/>
    </location>
</feature>
<evidence type="ECO:0000259" key="4">
    <source>
        <dbReference type="Pfam" id="PF01778"/>
    </source>
</evidence>
<dbReference type="EMBL" id="JAGRRH010000019">
    <property type="protein sequence ID" value="KAG7349675.1"/>
    <property type="molecule type" value="Genomic_DNA"/>
</dbReference>
<keyword evidence="3" id="KW-0687">Ribonucleoprotein</keyword>
<reference evidence="5" key="2">
    <citation type="submission" date="2021-04" db="EMBL/GenBank/DDBJ databases">
        <authorList>
            <person name="Podell S."/>
        </authorList>
    </citation>
    <scope>NUCLEOTIDE SEQUENCE</scope>
    <source>
        <strain evidence="5">Hildebrandi</strain>
    </source>
</reference>
<dbReference type="GO" id="GO:1990904">
    <property type="term" value="C:ribonucleoprotein complex"/>
    <property type="evidence" value="ECO:0007669"/>
    <property type="project" value="UniProtKB-KW"/>
</dbReference>
<accession>A0A9K3PJL1</accession>
<dbReference type="PANTHER" id="PTHR10544">
    <property type="entry name" value="60S RIBOSOMAL PROTEIN L28"/>
    <property type="match status" value="1"/>
</dbReference>
<sequence>MSGCNETYCNRSSSLPFPTKLTFIYFEMVSCPDALMWEITKGSNSFLMKRNGNTKRSGAIEFSTEKGNIKSLNQFKFSGIANSKVYDVVCTAENKAELIKKSASKAGSKPSKAQAIIPIKRSDFRRGEKTIKKNTSDVYYRRDLESAALAKWTKVYNANKRAKGVKKGVAVKKGRGKL</sequence>
<name>A0A9K3PJL1_9STRA</name>
<reference evidence="5" key="1">
    <citation type="journal article" date="2021" name="Sci. Rep.">
        <title>Diploid genomic architecture of Nitzschia inconspicua, an elite biomass production diatom.</title>
        <authorList>
            <person name="Oliver A."/>
            <person name="Podell S."/>
            <person name="Pinowska A."/>
            <person name="Traller J.C."/>
            <person name="Smith S.R."/>
            <person name="McClure R."/>
            <person name="Beliaev A."/>
            <person name="Bohutskyi P."/>
            <person name="Hill E.A."/>
            <person name="Rabines A."/>
            <person name="Zheng H."/>
            <person name="Allen L.Z."/>
            <person name="Kuo A."/>
            <person name="Grigoriev I.V."/>
            <person name="Allen A.E."/>
            <person name="Hazlebeck D."/>
            <person name="Allen E.E."/>
        </authorList>
    </citation>
    <scope>NUCLEOTIDE SEQUENCE</scope>
    <source>
        <strain evidence="5">Hildebrandi</strain>
    </source>
</reference>
<keyword evidence="2" id="KW-0689">Ribosomal protein</keyword>
<comment type="caution">
    <text evidence="5">The sequence shown here is derived from an EMBL/GenBank/DDBJ whole genome shotgun (WGS) entry which is preliminary data.</text>
</comment>
<dbReference type="AlphaFoldDB" id="A0A9K3PJL1"/>
<keyword evidence="6" id="KW-1185">Reference proteome</keyword>
<dbReference type="InterPro" id="IPR002672">
    <property type="entry name" value="Ribosomal_eL28"/>
</dbReference>
<evidence type="ECO:0000313" key="6">
    <source>
        <dbReference type="Proteomes" id="UP000693970"/>
    </source>
</evidence>
<gene>
    <name evidence="5" type="ORF">IV203_012272</name>
</gene>
<dbReference type="InterPro" id="IPR029004">
    <property type="entry name" value="Ribosomal_eL28/Mak16"/>
</dbReference>